<evidence type="ECO:0000256" key="2">
    <source>
        <dbReference type="ARBA" id="ARBA00022737"/>
    </source>
</evidence>
<dbReference type="InterPro" id="IPR020472">
    <property type="entry name" value="WD40_PAC1"/>
</dbReference>
<dbReference type="InterPro" id="IPR019775">
    <property type="entry name" value="WD40_repeat_CS"/>
</dbReference>
<dbReference type="PRINTS" id="PR00320">
    <property type="entry name" value="GPROTEINBRPT"/>
</dbReference>
<dbReference type="EMBL" id="SMKU01000021">
    <property type="protein sequence ID" value="TDD94258.1"/>
    <property type="molecule type" value="Genomic_DNA"/>
</dbReference>
<evidence type="ECO:0000256" key="3">
    <source>
        <dbReference type="PROSITE-ProRule" id="PRU00221"/>
    </source>
</evidence>
<dbReference type="InterPro" id="IPR036322">
    <property type="entry name" value="WD40_repeat_dom_sf"/>
</dbReference>
<proteinExistence type="predicted"/>
<dbReference type="CDD" id="cd00093">
    <property type="entry name" value="HTH_XRE"/>
    <property type="match status" value="1"/>
</dbReference>
<protein>
    <recommendedName>
        <fullName evidence="4">HTH cro/C1-type domain-containing protein</fullName>
    </recommendedName>
</protein>
<dbReference type="InterPro" id="IPR027417">
    <property type="entry name" value="P-loop_NTPase"/>
</dbReference>
<dbReference type="Proteomes" id="UP000294513">
    <property type="component" value="Unassembled WGS sequence"/>
</dbReference>
<dbReference type="PROSITE" id="PS00678">
    <property type="entry name" value="WD_REPEATS_1"/>
    <property type="match status" value="4"/>
</dbReference>
<dbReference type="PANTHER" id="PTHR19879:SF9">
    <property type="entry name" value="TRANSCRIPTION INITIATION FACTOR TFIID SUBUNIT 5"/>
    <property type="match status" value="1"/>
</dbReference>
<feature type="repeat" description="WD" evidence="3">
    <location>
        <begin position="746"/>
        <end position="779"/>
    </location>
</feature>
<organism evidence="5 6">
    <name type="scientific">Actinomadura rubrisoli</name>
    <dbReference type="NCBI Taxonomy" id="2530368"/>
    <lineage>
        <taxon>Bacteria</taxon>
        <taxon>Bacillati</taxon>
        <taxon>Actinomycetota</taxon>
        <taxon>Actinomycetes</taxon>
        <taxon>Streptosporangiales</taxon>
        <taxon>Thermomonosporaceae</taxon>
        <taxon>Actinomadura</taxon>
    </lineage>
</organism>
<evidence type="ECO:0000256" key="1">
    <source>
        <dbReference type="ARBA" id="ARBA00022574"/>
    </source>
</evidence>
<name>A0A4R5C3T0_9ACTN</name>
<evidence type="ECO:0000313" key="6">
    <source>
        <dbReference type="Proteomes" id="UP000294513"/>
    </source>
</evidence>
<sequence length="952" mass="102492">MPRRERPLAEGDGALLRFARDLRSLRERAGRPTYRELSERAHYSEAALSQAAAGRKLPSLAVTLAYVRACGGSVREWEDRWRAVAADLEPPEPAGQKGSPYAGLVAFQPEDADRFFGRARLVEELSSRLEASRVVVVFGASGAGKSSLLRAGLIPRLDGPVLLFTPGVHPLEECGIHLARRTGAPVPPLGDDPRALHRAVRTAAPDGTELVIVVDQFEEVFTLCRDEEERGRFIDALLTAAGAGNSGCRVVLGVRADFYTHCTAYPDLVEALRDGHVTVGPMTSDELRLAITQPAVRAGCAVESALLAELVAQATKRVGVLPLLSHSLLETWRRRRGNTLTLAGYHASGGIEGALAQTAESVYGGLSEAQRRLVKDLLLRLTALGEGTEDTKRRVSRGELGDDDDTRRVLDHLADSRLIALDVDSVEISHEALIGSWPRLRDWLAEDREGLRLHRELTAATDAWEALRHDAGALYRGVRLERTAEWAAAGGGASLTGRERAFLDASLAAERAERGLARRNSRRLRQAVALLSALLALTGAATAYAVSTERSVSRQRDTALSEIVAGKAAALRRTDPPLAAQLSMAAYQLAPTRAARASVLAALPFPNRRRMAGHQANVNSVAFSHDGRTVVTTSHDRTARLWDAADPGRSAQLSVLSGHTSSVNAAAFRPDGRVLVTAGWDRTARLWDVSDRRRPFGLSTLRKHTGQVNAVAFSPDGRTVAAVSADRTATLWDVADPRRPRALRTLSGHTAEVVAVAFRPDGRMLATASFDRTVALWDLAKTRPPTFLKGHERGVTWVAFSPDGARLASSGQDGTARIWDPARGREVGTLTGHDDIVRSVAFSPDGRSVATAGEDRTARLWDVSGPGGHRQIAVMEAHSDVLSSVAFSPDGRAIVTGSDDDTAVRWGFPAAWPGPIDVLQAEAWLCGAASPPISSADWAAYFPGVDYRPPCR</sequence>
<dbReference type="CDD" id="cd00200">
    <property type="entry name" value="WD40"/>
    <property type="match status" value="1"/>
</dbReference>
<evidence type="ECO:0000259" key="4">
    <source>
        <dbReference type="SMART" id="SM00530"/>
    </source>
</evidence>
<feature type="repeat" description="WD" evidence="3">
    <location>
        <begin position="701"/>
        <end position="742"/>
    </location>
</feature>
<dbReference type="InterPro" id="IPR001387">
    <property type="entry name" value="Cro/C1-type_HTH"/>
</dbReference>
<keyword evidence="2" id="KW-0677">Repeat</keyword>
<feature type="repeat" description="WD" evidence="3">
    <location>
        <begin position="788"/>
        <end position="829"/>
    </location>
</feature>
<evidence type="ECO:0000313" key="5">
    <source>
        <dbReference type="EMBL" id="TDD94258.1"/>
    </source>
</evidence>
<keyword evidence="6" id="KW-1185">Reference proteome</keyword>
<feature type="repeat" description="WD" evidence="3">
    <location>
        <begin position="830"/>
        <end position="864"/>
    </location>
</feature>
<dbReference type="Gene3D" id="3.40.50.300">
    <property type="entry name" value="P-loop containing nucleotide triphosphate hydrolases"/>
    <property type="match status" value="1"/>
</dbReference>
<feature type="repeat" description="WD" evidence="3">
    <location>
        <begin position="875"/>
        <end position="906"/>
    </location>
</feature>
<dbReference type="OrthoDB" id="414967at2"/>
<feature type="repeat" description="WD" evidence="3">
    <location>
        <begin position="611"/>
        <end position="643"/>
    </location>
</feature>
<accession>A0A4R5C3T0</accession>
<dbReference type="SUPFAM" id="SSF50978">
    <property type="entry name" value="WD40 repeat-like"/>
    <property type="match status" value="1"/>
</dbReference>
<dbReference type="SMART" id="SM00530">
    <property type="entry name" value="HTH_XRE"/>
    <property type="match status" value="1"/>
</dbReference>
<comment type="caution">
    <text evidence="5">The sequence shown here is derived from an EMBL/GenBank/DDBJ whole genome shotgun (WGS) entry which is preliminary data.</text>
</comment>
<dbReference type="InterPro" id="IPR001680">
    <property type="entry name" value="WD40_rpt"/>
</dbReference>
<dbReference type="SUPFAM" id="SSF52540">
    <property type="entry name" value="P-loop containing nucleoside triphosphate hydrolases"/>
    <property type="match status" value="1"/>
</dbReference>
<keyword evidence="1 3" id="KW-0853">WD repeat</keyword>
<dbReference type="InterPro" id="IPR049052">
    <property type="entry name" value="nSTAND1"/>
</dbReference>
<dbReference type="PROSITE" id="PS50294">
    <property type="entry name" value="WD_REPEATS_REGION"/>
    <property type="match status" value="7"/>
</dbReference>
<dbReference type="SMART" id="SM00320">
    <property type="entry name" value="WD40"/>
    <property type="match status" value="7"/>
</dbReference>
<reference evidence="5 6" key="1">
    <citation type="submission" date="2019-03" db="EMBL/GenBank/DDBJ databases">
        <title>Draft genome sequences of novel Actinobacteria.</title>
        <authorList>
            <person name="Sahin N."/>
            <person name="Ay H."/>
            <person name="Saygin H."/>
        </authorList>
    </citation>
    <scope>NUCLEOTIDE SEQUENCE [LARGE SCALE GENOMIC DNA]</scope>
    <source>
        <strain evidence="5 6">H3C3</strain>
    </source>
</reference>
<dbReference type="Pfam" id="PF00400">
    <property type="entry name" value="WD40"/>
    <property type="match status" value="7"/>
</dbReference>
<dbReference type="PANTHER" id="PTHR19879">
    <property type="entry name" value="TRANSCRIPTION INITIATION FACTOR TFIID"/>
    <property type="match status" value="1"/>
</dbReference>
<dbReference type="InterPro" id="IPR015943">
    <property type="entry name" value="WD40/YVTN_repeat-like_dom_sf"/>
</dbReference>
<dbReference type="Pfam" id="PF20703">
    <property type="entry name" value="nSTAND1"/>
    <property type="match status" value="1"/>
</dbReference>
<dbReference type="AlphaFoldDB" id="A0A4R5C3T0"/>
<dbReference type="RefSeq" id="WP_131890277.1">
    <property type="nucleotide sequence ID" value="NZ_SMKU01000021.1"/>
</dbReference>
<dbReference type="Gene3D" id="2.130.10.10">
    <property type="entry name" value="YVTN repeat-like/Quinoprotein amine dehydrogenase"/>
    <property type="match status" value="3"/>
</dbReference>
<feature type="repeat" description="WD" evidence="3">
    <location>
        <begin position="656"/>
        <end position="690"/>
    </location>
</feature>
<gene>
    <name evidence="5" type="ORF">E1298_07385</name>
</gene>
<feature type="domain" description="HTH cro/C1-type" evidence="4">
    <location>
        <begin position="21"/>
        <end position="77"/>
    </location>
</feature>
<dbReference type="PROSITE" id="PS50082">
    <property type="entry name" value="WD_REPEATS_2"/>
    <property type="match status" value="7"/>
</dbReference>